<comment type="caution">
    <text evidence="7">The sequence shown here is derived from an EMBL/GenBank/DDBJ whole genome shotgun (WGS) entry which is preliminary data.</text>
</comment>
<accession>A0ABS1MCI8</accession>
<organism evidence="7 8">
    <name type="scientific">Nocardia acididurans</name>
    <dbReference type="NCBI Taxonomy" id="2802282"/>
    <lineage>
        <taxon>Bacteria</taxon>
        <taxon>Bacillati</taxon>
        <taxon>Actinomycetota</taxon>
        <taxon>Actinomycetes</taxon>
        <taxon>Mycobacteriales</taxon>
        <taxon>Nocardiaceae</taxon>
        <taxon>Nocardia</taxon>
    </lineage>
</organism>
<dbReference type="SUPFAM" id="SSF46689">
    <property type="entry name" value="Homeodomain-like"/>
    <property type="match status" value="1"/>
</dbReference>
<feature type="domain" description="HTH tetR-type" evidence="6">
    <location>
        <begin position="8"/>
        <end position="68"/>
    </location>
</feature>
<dbReference type="PANTHER" id="PTHR30055">
    <property type="entry name" value="HTH-TYPE TRANSCRIPTIONAL REGULATOR RUTR"/>
    <property type="match status" value="1"/>
</dbReference>
<dbReference type="PRINTS" id="PR00455">
    <property type="entry name" value="HTHTETR"/>
</dbReference>
<evidence type="ECO:0000256" key="1">
    <source>
        <dbReference type="ARBA" id="ARBA00022491"/>
    </source>
</evidence>
<gene>
    <name evidence="7" type="ORF">JK358_25415</name>
</gene>
<dbReference type="SUPFAM" id="SSF48498">
    <property type="entry name" value="Tetracyclin repressor-like, C-terminal domain"/>
    <property type="match status" value="1"/>
</dbReference>
<dbReference type="Gene3D" id="1.10.357.10">
    <property type="entry name" value="Tetracycline Repressor, domain 2"/>
    <property type="match status" value="1"/>
</dbReference>
<dbReference type="EMBL" id="JAERRJ010000010">
    <property type="protein sequence ID" value="MBL1077745.1"/>
    <property type="molecule type" value="Genomic_DNA"/>
</dbReference>
<proteinExistence type="predicted"/>
<keyword evidence="3 5" id="KW-0238">DNA-binding</keyword>
<evidence type="ECO:0000259" key="6">
    <source>
        <dbReference type="PROSITE" id="PS50977"/>
    </source>
</evidence>
<name>A0ABS1MCI8_9NOCA</name>
<dbReference type="InterPro" id="IPR009057">
    <property type="entry name" value="Homeodomain-like_sf"/>
</dbReference>
<dbReference type="PRINTS" id="PR00400">
    <property type="entry name" value="TETREPRESSOR"/>
</dbReference>
<evidence type="ECO:0000313" key="7">
    <source>
        <dbReference type="EMBL" id="MBL1077745.1"/>
    </source>
</evidence>
<dbReference type="PANTHER" id="PTHR30055:SF151">
    <property type="entry name" value="TRANSCRIPTIONAL REGULATORY PROTEIN"/>
    <property type="match status" value="1"/>
</dbReference>
<dbReference type="Proteomes" id="UP000602198">
    <property type="component" value="Unassembled WGS sequence"/>
</dbReference>
<evidence type="ECO:0000256" key="2">
    <source>
        <dbReference type="ARBA" id="ARBA00023015"/>
    </source>
</evidence>
<keyword evidence="1" id="KW-0678">Repressor</keyword>
<dbReference type="InterPro" id="IPR050109">
    <property type="entry name" value="HTH-type_TetR-like_transc_reg"/>
</dbReference>
<dbReference type="Pfam" id="PF02909">
    <property type="entry name" value="TetR_C_1"/>
    <property type="match status" value="1"/>
</dbReference>
<protein>
    <submittedName>
        <fullName evidence="7">TetR/AcrR family transcriptional regulator C-terminal domain-containing protein</fullName>
    </submittedName>
</protein>
<feature type="DNA-binding region" description="H-T-H motif" evidence="5">
    <location>
        <begin position="31"/>
        <end position="50"/>
    </location>
</feature>
<evidence type="ECO:0000256" key="5">
    <source>
        <dbReference type="PROSITE-ProRule" id="PRU00335"/>
    </source>
</evidence>
<evidence type="ECO:0000256" key="4">
    <source>
        <dbReference type="ARBA" id="ARBA00023163"/>
    </source>
</evidence>
<keyword evidence="2" id="KW-0805">Transcription regulation</keyword>
<evidence type="ECO:0000256" key="3">
    <source>
        <dbReference type="ARBA" id="ARBA00023125"/>
    </source>
</evidence>
<keyword evidence="4" id="KW-0804">Transcription</keyword>
<dbReference type="Pfam" id="PF00440">
    <property type="entry name" value="TetR_N"/>
    <property type="match status" value="1"/>
</dbReference>
<keyword evidence="8" id="KW-1185">Reference proteome</keyword>
<sequence>MARPKVPLLSRDRIRDAALSLIDRDGLPELSMRKLAAELGVQAASLYGHYPTKDDVLDDIARGIMARVDTSVFDSGDWREGLTAWARSYRAALVRHPNFVPYLASGPGNRDENLRAADAVHGGLVTAGWPPREATMIGAATRYLVMGSTIGSFSRGFLDDIQVYRDRYPHLDQAHLLRAKADEIDTESFELALAAFLDGLRLRYDAIAERRSRRRAGSAQS</sequence>
<dbReference type="InterPro" id="IPR003012">
    <property type="entry name" value="Tet_transcr_reg_TetR"/>
</dbReference>
<dbReference type="RefSeq" id="WP_201951655.1">
    <property type="nucleotide sequence ID" value="NZ_JAERRJ010000010.1"/>
</dbReference>
<dbReference type="InterPro" id="IPR004111">
    <property type="entry name" value="Repressor_TetR_C"/>
</dbReference>
<evidence type="ECO:0000313" key="8">
    <source>
        <dbReference type="Proteomes" id="UP000602198"/>
    </source>
</evidence>
<dbReference type="PROSITE" id="PS50977">
    <property type="entry name" value="HTH_TETR_2"/>
    <property type="match status" value="1"/>
</dbReference>
<dbReference type="InterPro" id="IPR036271">
    <property type="entry name" value="Tet_transcr_reg_TetR-rel_C_sf"/>
</dbReference>
<reference evidence="7 8" key="1">
    <citation type="submission" date="2021-01" db="EMBL/GenBank/DDBJ databases">
        <title>WGS of actinomycetes isolated from Thailand.</title>
        <authorList>
            <person name="Thawai C."/>
        </authorList>
    </citation>
    <scope>NUCLEOTIDE SEQUENCE [LARGE SCALE GENOMIC DNA]</scope>
    <source>
        <strain evidence="7 8">LPG 2</strain>
    </source>
</reference>
<dbReference type="InterPro" id="IPR001647">
    <property type="entry name" value="HTH_TetR"/>
</dbReference>